<evidence type="ECO:0000313" key="3">
    <source>
        <dbReference type="Proteomes" id="UP001153069"/>
    </source>
</evidence>
<dbReference type="NCBIfam" id="TIGR02464">
    <property type="entry name" value="ribofla_fusion"/>
    <property type="match status" value="1"/>
</dbReference>
<dbReference type="OrthoDB" id="206452at2759"/>
<proteinExistence type="predicted"/>
<dbReference type="SUPFAM" id="SSF143990">
    <property type="entry name" value="YbiA-like"/>
    <property type="match status" value="1"/>
</dbReference>
<name>A0A9N8HJI0_9STRA</name>
<protein>
    <recommendedName>
        <fullName evidence="1">NADAR domain-containing protein</fullName>
    </recommendedName>
</protein>
<dbReference type="AlphaFoldDB" id="A0A9N8HJI0"/>
<comment type="caution">
    <text evidence="2">The sequence shown here is derived from an EMBL/GenBank/DDBJ whole genome shotgun (WGS) entry which is preliminary data.</text>
</comment>
<organism evidence="2 3">
    <name type="scientific">Seminavis robusta</name>
    <dbReference type="NCBI Taxonomy" id="568900"/>
    <lineage>
        <taxon>Eukaryota</taxon>
        <taxon>Sar</taxon>
        <taxon>Stramenopiles</taxon>
        <taxon>Ochrophyta</taxon>
        <taxon>Bacillariophyta</taxon>
        <taxon>Bacillariophyceae</taxon>
        <taxon>Bacillariophycidae</taxon>
        <taxon>Naviculales</taxon>
        <taxon>Naviculaceae</taxon>
        <taxon>Seminavis</taxon>
    </lineage>
</organism>
<dbReference type="Pfam" id="PF08719">
    <property type="entry name" value="NADAR"/>
    <property type="match status" value="1"/>
</dbReference>
<feature type="domain" description="NADAR" evidence="1">
    <location>
        <begin position="41"/>
        <end position="190"/>
    </location>
</feature>
<gene>
    <name evidence="2" type="ORF">SEMRO_663_G183550.1</name>
</gene>
<dbReference type="InterPro" id="IPR037238">
    <property type="entry name" value="YbiA-like_sf"/>
</dbReference>
<evidence type="ECO:0000313" key="2">
    <source>
        <dbReference type="EMBL" id="CAB9514600.1"/>
    </source>
</evidence>
<evidence type="ECO:0000259" key="1">
    <source>
        <dbReference type="Pfam" id="PF08719"/>
    </source>
</evidence>
<sequence length="204" mass="22996">MPRGRKAKRKFAEAPLAENAQELAHGAAAEKETEAAGRYHFFWQSGSPFSQWHISRYVLNGVEFSCAEQGMMHGKALLFGDTEVAEQILEAKSPRKMKALGRKVRFFDHKVWNKERMRIVYENSVAKFTQNPHLLEALLNTTGQLVEASPSDKIWGIGLVEANARNTPEKFWPGLNLLGQILTRVRDEIRAGDHNDALVENEGP</sequence>
<keyword evidence="3" id="KW-1185">Reference proteome</keyword>
<dbReference type="Gene3D" id="1.10.357.40">
    <property type="entry name" value="YbiA-like"/>
    <property type="match status" value="1"/>
</dbReference>
<reference evidence="2" key="1">
    <citation type="submission" date="2020-06" db="EMBL/GenBank/DDBJ databases">
        <authorList>
            <consortium name="Plant Systems Biology data submission"/>
        </authorList>
    </citation>
    <scope>NUCLEOTIDE SEQUENCE</scope>
    <source>
        <strain evidence="2">D6</strain>
    </source>
</reference>
<dbReference type="CDD" id="cd15457">
    <property type="entry name" value="NADAR"/>
    <property type="match status" value="1"/>
</dbReference>
<dbReference type="EMBL" id="CAICTM010000662">
    <property type="protein sequence ID" value="CAB9514600.1"/>
    <property type="molecule type" value="Genomic_DNA"/>
</dbReference>
<accession>A0A9N8HJI0</accession>
<dbReference type="InterPro" id="IPR012816">
    <property type="entry name" value="NADAR"/>
</dbReference>
<dbReference type="Proteomes" id="UP001153069">
    <property type="component" value="Unassembled WGS sequence"/>
</dbReference>